<keyword evidence="4 8" id="KW-0732">Signal</keyword>
<dbReference type="Gene3D" id="2.10.50.10">
    <property type="entry name" value="Tumor Necrosis Factor Receptor, subunit A, domain 2"/>
    <property type="match status" value="1"/>
</dbReference>
<feature type="chain" id="PRO_5013379189" description="MRH domain-containing protein" evidence="8">
    <location>
        <begin position="25"/>
        <end position="967"/>
    </location>
</feature>
<evidence type="ECO:0000313" key="11">
    <source>
        <dbReference type="Proteomes" id="UP000076420"/>
    </source>
</evidence>
<name>A0A2C9L4Z1_BIOGL</name>
<dbReference type="InterPro" id="IPR039181">
    <property type="entry name" value="Elapor1/2"/>
</dbReference>
<proteinExistence type="inferred from homology"/>
<dbReference type="InterPro" id="IPR044865">
    <property type="entry name" value="MRH_dom"/>
</dbReference>
<dbReference type="InterPro" id="IPR056610">
    <property type="entry name" value="Elapor1/2_TNFR-like"/>
</dbReference>
<dbReference type="SUPFAM" id="SSF57184">
    <property type="entry name" value="Growth factor receptor domain"/>
    <property type="match status" value="2"/>
</dbReference>
<dbReference type="Proteomes" id="UP000076420">
    <property type="component" value="Unassembled WGS sequence"/>
</dbReference>
<keyword evidence="5" id="KW-1015">Disulfide bond</keyword>
<evidence type="ECO:0000256" key="5">
    <source>
        <dbReference type="ARBA" id="ARBA00023157"/>
    </source>
</evidence>
<comment type="subcellular location">
    <subcellularLocation>
        <location evidence="1">Cell membrane</location>
        <topology evidence="1">Single-pass type I membrane protein</topology>
    </subcellularLocation>
</comment>
<protein>
    <recommendedName>
        <fullName evidence="9">MRH domain-containing protein</fullName>
    </recommendedName>
</protein>
<dbReference type="EnsemblMetazoa" id="BGLB027080-RA">
    <property type="protein sequence ID" value="BGLB027080-PA"/>
    <property type="gene ID" value="BGLB027080"/>
</dbReference>
<dbReference type="InterPro" id="IPR056607">
    <property type="entry name" value="Elapor1/2_MRH"/>
</dbReference>
<feature type="transmembrane region" description="Helical" evidence="7">
    <location>
        <begin position="860"/>
        <end position="887"/>
    </location>
</feature>
<reference evidence="10" key="1">
    <citation type="submission" date="2020-05" db="UniProtKB">
        <authorList>
            <consortium name="EnsemblMetazoa"/>
        </authorList>
    </citation>
    <scope>IDENTIFICATION</scope>
    <source>
        <strain evidence="10">BB02</strain>
    </source>
</reference>
<dbReference type="KEGG" id="bgt:106067356"/>
<evidence type="ECO:0000256" key="2">
    <source>
        <dbReference type="ARBA" id="ARBA00007627"/>
    </source>
</evidence>
<dbReference type="InterPro" id="IPR009011">
    <property type="entry name" value="Man6P_isomerase_rcpt-bd_dom_sf"/>
</dbReference>
<accession>A0A2C9L4Z1</accession>
<keyword evidence="3" id="KW-1003">Cell membrane</keyword>
<feature type="signal peptide" evidence="8">
    <location>
        <begin position="1"/>
        <end position="24"/>
    </location>
</feature>
<dbReference type="InterPro" id="IPR056608">
    <property type="entry name" value="Elapor1/2_GBD"/>
</dbReference>
<comment type="similarity">
    <text evidence="2">Belongs to the ELAPOR family.</text>
</comment>
<dbReference type="PROSITE" id="PS51914">
    <property type="entry name" value="MRH"/>
    <property type="match status" value="1"/>
</dbReference>
<keyword evidence="7" id="KW-0472">Membrane</keyword>
<dbReference type="Pfam" id="PF23087">
    <property type="entry name" value="MRH_ELAPOR1_9th"/>
    <property type="match status" value="1"/>
</dbReference>
<dbReference type="Pfam" id="PF23091">
    <property type="entry name" value="TNFR_ELAPOR1_6th"/>
    <property type="match status" value="1"/>
</dbReference>
<dbReference type="SUPFAM" id="SSF50911">
    <property type="entry name" value="Mannose 6-phosphate receptor domain"/>
    <property type="match status" value="1"/>
</dbReference>
<dbReference type="PANTHER" id="PTHR22727">
    <property type="entry name" value="PROTEIN CBG13728"/>
    <property type="match status" value="1"/>
</dbReference>
<dbReference type="SMART" id="SM01411">
    <property type="entry name" value="Ephrin_rec_like"/>
    <property type="match status" value="4"/>
</dbReference>
<dbReference type="VEuPathDB" id="VectorBase:BGLAX_046005"/>
<evidence type="ECO:0000256" key="8">
    <source>
        <dbReference type="SAM" id="SignalP"/>
    </source>
</evidence>
<dbReference type="STRING" id="6526.A0A2C9L4Z1"/>
<dbReference type="GO" id="GO:0005886">
    <property type="term" value="C:plasma membrane"/>
    <property type="evidence" value="ECO:0007669"/>
    <property type="project" value="UniProtKB-SubCell"/>
</dbReference>
<keyword evidence="7" id="KW-0812">Transmembrane</keyword>
<keyword evidence="7" id="KW-1133">Transmembrane helix</keyword>
<evidence type="ECO:0000256" key="4">
    <source>
        <dbReference type="ARBA" id="ARBA00022729"/>
    </source>
</evidence>
<dbReference type="PANTHER" id="PTHR22727:SF15">
    <property type="entry name" value="MRH DOMAIN-CONTAINING PROTEIN"/>
    <property type="match status" value="1"/>
</dbReference>
<dbReference type="Gene3D" id="2.70.130.10">
    <property type="entry name" value="Mannose-6-phosphate receptor binding domain"/>
    <property type="match status" value="1"/>
</dbReference>
<organism evidence="10 11">
    <name type="scientific">Biomphalaria glabrata</name>
    <name type="common">Bloodfluke planorb</name>
    <name type="synonym">Freshwater snail</name>
    <dbReference type="NCBI Taxonomy" id="6526"/>
    <lineage>
        <taxon>Eukaryota</taxon>
        <taxon>Metazoa</taxon>
        <taxon>Spiralia</taxon>
        <taxon>Lophotrochozoa</taxon>
        <taxon>Mollusca</taxon>
        <taxon>Gastropoda</taxon>
        <taxon>Heterobranchia</taxon>
        <taxon>Euthyneura</taxon>
        <taxon>Panpulmonata</taxon>
        <taxon>Hygrophila</taxon>
        <taxon>Lymnaeoidea</taxon>
        <taxon>Planorbidae</taxon>
        <taxon>Biomphalaria</taxon>
    </lineage>
</organism>
<evidence type="ECO:0000259" key="9">
    <source>
        <dbReference type="PROSITE" id="PS51914"/>
    </source>
</evidence>
<sequence>MLLCEYSYLLPWLASSLLFISSSADLPQCRLDEFHYVYTECDSQGGRWRVPVPKNPGACTPANYPGLTTRGKECDFACNAGEYLDIQGDQQCHPCPAGTYSLGGGIRYNEWDILPTGFAVKVEQLAQDGLSGWRRKQRSNCSRLEDNHILTLFNPRMTGDGCIPHDQADHYSSSLVLVNLKTGMNVLRWRTIGALSEMMHSTVSPILIGKIEITGVAYTSECSKCPNGTYSSGGTSFCQLCPADQFSGHGAKQCTPCPSSEYADICSYRSFTFTLHAKFTTTQVIFSWMEPKICNDKDPQSVLLPKNGDLEQCPPCNKGMYRVNNSECAFCQPNHYVDDNSMCLECRENTSPNYYIDYQHWSVLPQNMSAHCVPVGVTPCSNMAGWIPSGDHVRTIFGLNDNNTFLVLLLKLPGLRGEPGTVDGKPIPLSTVTFDMELNCPMPCQLVFLSDADGKNAVLKSWDTTAMRKTYTQDIFTNESMTLTWAFQPDDFGYATPDDDKDHHKMENYVKIYSIQVSNTVDGGATSCETCPEGKSGGECIPCPDGQYIDSHTQTCQPCPPGTVLPSSNSWGQSSCKPCGQGLHPVGGRSCKSDCHFTDDSGREYDFTELDTIHFVSGSRLFTASGTQYYHGFNLTLCNHGNKPLPSCVNNVTSENVKQGSKELELLSRENFLNQPGPLSSMVCRTTLIPQSDQEKVLVSTQPVRINSTQLSMIRNLESSTPLRKENNLQLHVHTFSRKSFFSVESFQTYIKWPIFFHSSSTSACPNGRTSIISLRCEPIKTGNGEILLPPKCSDGTCDGCTFHFLWLTRHACATCRKEDYHVVRGECVQGEQVIHYFPPDHCLQLPEGTLTPNKMKCQILPFALMVAIPVTVGLGLILLILLIYCWSRNKKLEYKYMKLVETAGGHDGEMPAADTCGMEDDEEDVHFAEQTSSFFGKLKEKFSRAPNKDEDNPFVAVKMSEKMSLT</sequence>
<evidence type="ECO:0000256" key="6">
    <source>
        <dbReference type="ARBA" id="ARBA00023180"/>
    </source>
</evidence>
<evidence type="ECO:0000256" key="1">
    <source>
        <dbReference type="ARBA" id="ARBA00004251"/>
    </source>
</evidence>
<evidence type="ECO:0000313" key="10">
    <source>
        <dbReference type="EnsemblMetazoa" id="BGLB027080-PA"/>
    </source>
</evidence>
<gene>
    <name evidence="10" type="primary">106067356</name>
</gene>
<dbReference type="Pfam" id="PF23031">
    <property type="entry name" value="GBD_ELAPOR1"/>
    <property type="match status" value="1"/>
</dbReference>
<feature type="domain" description="MRH" evidence="9">
    <location>
        <begin position="593"/>
        <end position="815"/>
    </location>
</feature>
<dbReference type="InterPro" id="IPR009030">
    <property type="entry name" value="Growth_fac_rcpt_cys_sf"/>
</dbReference>
<dbReference type="OrthoDB" id="439917at2759"/>
<evidence type="ECO:0000256" key="3">
    <source>
        <dbReference type="ARBA" id="ARBA00022475"/>
    </source>
</evidence>
<dbReference type="AlphaFoldDB" id="A0A2C9L4Z1"/>
<dbReference type="VEuPathDB" id="VectorBase:BGLB027080"/>
<keyword evidence="6" id="KW-0325">Glycoprotein</keyword>
<evidence type="ECO:0000256" key="7">
    <source>
        <dbReference type="SAM" id="Phobius"/>
    </source>
</evidence>